<accession>A0A1I5ITU1</accession>
<dbReference type="EMBL" id="FOVW01000010">
    <property type="protein sequence ID" value="SFO63985.1"/>
    <property type="molecule type" value="Genomic_DNA"/>
</dbReference>
<gene>
    <name evidence="1" type="ORF">SAMN04488519_11028</name>
</gene>
<keyword evidence="2" id="KW-1185">Reference proteome</keyword>
<protein>
    <submittedName>
        <fullName evidence="1">Uncharacterized protein</fullName>
    </submittedName>
</protein>
<dbReference type="Proteomes" id="UP000199564">
    <property type="component" value="Unassembled WGS sequence"/>
</dbReference>
<dbReference type="AlphaFoldDB" id="A0A1I5ITU1"/>
<evidence type="ECO:0000313" key="2">
    <source>
        <dbReference type="Proteomes" id="UP000199564"/>
    </source>
</evidence>
<sequence length="76" mass="8691">MKFFYLSSVANSEGCHEVHHRDCELIPDSLNRDYLGPFNNGLEAIRKAEKMNPKVSLCEVCCKIISQPIFFKEKNG</sequence>
<reference evidence="2" key="1">
    <citation type="submission" date="2016-10" db="EMBL/GenBank/DDBJ databases">
        <authorList>
            <person name="Varghese N."/>
            <person name="Submissions S."/>
        </authorList>
    </citation>
    <scope>NUCLEOTIDE SEQUENCE [LARGE SCALE GENOMIC DNA]</scope>
    <source>
        <strain evidence="2">DSM 15282</strain>
    </source>
</reference>
<organism evidence="1 2">
    <name type="scientific">Algoriphagus ornithinivorans</name>
    <dbReference type="NCBI Taxonomy" id="226506"/>
    <lineage>
        <taxon>Bacteria</taxon>
        <taxon>Pseudomonadati</taxon>
        <taxon>Bacteroidota</taxon>
        <taxon>Cytophagia</taxon>
        <taxon>Cytophagales</taxon>
        <taxon>Cyclobacteriaceae</taxon>
        <taxon>Algoriphagus</taxon>
    </lineage>
</organism>
<proteinExistence type="predicted"/>
<evidence type="ECO:0000313" key="1">
    <source>
        <dbReference type="EMBL" id="SFO63985.1"/>
    </source>
</evidence>
<name>A0A1I5ITU1_9BACT</name>